<feature type="domain" description="Vacuolar membrane protease C-terminal" evidence="19">
    <location>
        <begin position="774"/>
        <end position="985"/>
    </location>
</feature>
<protein>
    <recommendedName>
        <fullName evidence="15">Peptide hydrolase</fullName>
        <ecNumber evidence="15">3.4.-.-</ecNumber>
    </recommendedName>
</protein>
<keyword evidence="10 15" id="KW-0862">Zinc</keyword>
<evidence type="ECO:0000256" key="4">
    <source>
        <dbReference type="ARBA" id="ARBA00010918"/>
    </source>
</evidence>
<dbReference type="FunFam" id="3.40.630.10:FF:000057">
    <property type="entry name" value="Vacuolar membrane protease"/>
    <property type="match status" value="1"/>
</dbReference>
<evidence type="ECO:0000259" key="19">
    <source>
        <dbReference type="Pfam" id="PF22250"/>
    </source>
</evidence>
<evidence type="ECO:0000256" key="12">
    <source>
        <dbReference type="ARBA" id="ARBA00023049"/>
    </source>
</evidence>
<keyword evidence="14" id="KW-0325">Glycoprotein</keyword>
<dbReference type="PANTHER" id="PTHR12147:SF58">
    <property type="entry name" value="VACUOLAR MEMBRANE PROTEASE"/>
    <property type="match status" value="1"/>
</dbReference>
<keyword evidence="5" id="KW-0926">Vacuole</keyword>
<keyword evidence="7 17" id="KW-0812">Transmembrane</keyword>
<dbReference type="Pfam" id="PF22251">
    <property type="entry name" value="PFF1_TM"/>
    <property type="match status" value="1"/>
</dbReference>
<reference evidence="21" key="1">
    <citation type="submission" date="2020-02" db="EMBL/GenBank/DDBJ databases">
        <authorList>
            <person name="Palmer J.M."/>
        </authorList>
    </citation>
    <scope>NUCLEOTIDE SEQUENCE</scope>
    <source>
        <strain evidence="21">EPUS1.4</strain>
        <tissue evidence="21">Thallus</tissue>
    </source>
</reference>
<evidence type="ECO:0000256" key="13">
    <source>
        <dbReference type="ARBA" id="ARBA00023136"/>
    </source>
</evidence>
<organism evidence="21 22">
    <name type="scientific">Endocarpon pusillum</name>
    <dbReference type="NCBI Taxonomy" id="364733"/>
    <lineage>
        <taxon>Eukaryota</taxon>
        <taxon>Fungi</taxon>
        <taxon>Dikarya</taxon>
        <taxon>Ascomycota</taxon>
        <taxon>Pezizomycotina</taxon>
        <taxon>Eurotiomycetes</taxon>
        <taxon>Chaetothyriomycetidae</taxon>
        <taxon>Verrucariales</taxon>
        <taxon>Verrucariaceae</taxon>
        <taxon>Endocarpon</taxon>
    </lineage>
</organism>
<evidence type="ECO:0000256" key="14">
    <source>
        <dbReference type="ARBA" id="ARBA00023180"/>
    </source>
</evidence>
<keyword evidence="9 15" id="KW-0378">Hydrolase</keyword>
<comment type="similarity">
    <text evidence="4 15">Belongs to the peptidase M28 family.</text>
</comment>
<evidence type="ECO:0000256" key="16">
    <source>
        <dbReference type="SAM" id="MobiDB-lite"/>
    </source>
</evidence>
<keyword evidence="6 15" id="KW-0645">Protease</keyword>
<comment type="subcellular location">
    <subcellularLocation>
        <location evidence="3">Vacuole membrane</location>
        <topology evidence="3">Multi-pass membrane protein</topology>
    </subcellularLocation>
</comment>
<keyword evidence="11 17" id="KW-1133">Transmembrane helix</keyword>
<feature type="transmembrane region" description="Helical" evidence="17">
    <location>
        <begin position="456"/>
        <end position="478"/>
    </location>
</feature>
<evidence type="ECO:0000256" key="7">
    <source>
        <dbReference type="ARBA" id="ARBA00022692"/>
    </source>
</evidence>
<dbReference type="InterPro" id="IPR045175">
    <property type="entry name" value="M28_fam"/>
</dbReference>
<feature type="transmembrane region" description="Helical" evidence="17">
    <location>
        <begin position="682"/>
        <end position="707"/>
    </location>
</feature>
<evidence type="ECO:0000313" key="21">
    <source>
        <dbReference type="EMBL" id="KAF7510600.1"/>
    </source>
</evidence>
<proteinExistence type="inferred from homology"/>
<dbReference type="Proteomes" id="UP000606974">
    <property type="component" value="Unassembled WGS sequence"/>
</dbReference>
<dbReference type="CDD" id="cd03875">
    <property type="entry name" value="M28_Fxna_like"/>
    <property type="match status" value="1"/>
</dbReference>
<evidence type="ECO:0000259" key="20">
    <source>
        <dbReference type="Pfam" id="PF22251"/>
    </source>
</evidence>
<evidence type="ECO:0000259" key="18">
    <source>
        <dbReference type="Pfam" id="PF04389"/>
    </source>
</evidence>
<accession>A0A8H7AK55</accession>
<keyword evidence="12" id="KW-0482">Metalloprotease</keyword>
<feature type="transmembrane region" description="Helical" evidence="17">
    <location>
        <begin position="719"/>
        <end position="740"/>
    </location>
</feature>
<feature type="domain" description="Peptidase M28" evidence="18">
    <location>
        <begin position="177"/>
        <end position="353"/>
    </location>
</feature>
<evidence type="ECO:0000256" key="5">
    <source>
        <dbReference type="ARBA" id="ARBA00022554"/>
    </source>
</evidence>
<evidence type="ECO:0000256" key="11">
    <source>
        <dbReference type="ARBA" id="ARBA00022989"/>
    </source>
</evidence>
<dbReference type="AlphaFoldDB" id="A0A8H7AK55"/>
<dbReference type="Pfam" id="PF04389">
    <property type="entry name" value="Peptidase_M28"/>
    <property type="match status" value="1"/>
</dbReference>
<dbReference type="EMBL" id="JAACFV010000028">
    <property type="protein sequence ID" value="KAF7510600.1"/>
    <property type="molecule type" value="Genomic_DNA"/>
</dbReference>
<dbReference type="InterPro" id="IPR048024">
    <property type="entry name" value="Fxna-like_M28_dom"/>
</dbReference>
<comment type="cofactor">
    <cofactor evidence="1">
        <name>Zn(2+)</name>
        <dbReference type="ChEBI" id="CHEBI:29105"/>
    </cofactor>
</comment>
<dbReference type="OrthoDB" id="10257471at2759"/>
<dbReference type="GO" id="GO:0006508">
    <property type="term" value="P:proteolysis"/>
    <property type="evidence" value="ECO:0007669"/>
    <property type="project" value="UniProtKB-KW"/>
</dbReference>
<dbReference type="SUPFAM" id="SSF53187">
    <property type="entry name" value="Zn-dependent exopeptidases"/>
    <property type="match status" value="1"/>
</dbReference>
<feature type="transmembrane region" description="Helical" evidence="17">
    <location>
        <begin position="490"/>
        <end position="511"/>
    </location>
</feature>
<dbReference type="Gene3D" id="3.40.630.10">
    <property type="entry name" value="Zn peptidases"/>
    <property type="match status" value="1"/>
</dbReference>
<dbReference type="InterPro" id="IPR007484">
    <property type="entry name" value="Peptidase_M28"/>
</dbReference>
<evidence type="ECO:0000256" key="8">
    <source>
        <dbReference type="ARBA" id="ARBA00022723"/>
    </source>
</evidence>
<keyword evidence="8 15" id="KW-0479">Metal-binding</keyword>
<dbReference type="InterPro" id="IPR053975">
    <property type="entry name" value="PFF1_C"/>
</dbReference>
<name>A0A8H7AK55_9EURO</name>
<sequence>MAKLSNPLAFTPGPVTFFTSVAYAALIIALIITHNTVPPAPQSPTPINGVNLTEAWQDLQVLTPTYHPYNSRSNDRVRNWLLRRVNNILKDNNITDGRDAGVRSGHYPNRTGSAPKPAAYIFDDNVSNLTFSSAGSTTSPAGVSVYFEGTNIIVYIRGSQEDDTEWWNDPKGRPNGKGGVLVNAHYDSVSTGFGATDDGVGVVTILQLIKHYTTTGNTPKRGLVALLNNGEEDFLNGARAFSQNPMAKFPHSFLNLEGAGAGGRATLFRSTDVEVTSAYRNSPYPFGSVLSRDGFARGLIRSQTDYVVFNGILGLRGLDVAFMEPRARYHTDEDDTRHTSRKSLWHMLSSALATTQALTSDSTLIFEGKSTAKGGVEAGHGHHGVWFDLFGRAFALFRLHTLFSLSVTLLVVAPVFLFSTLLILYQLDKLYLFSGGRLYHVSDGDERIPLYGWRGFFRFPLLFVTAAAAPVALAFLVFKLNPFIAHSSEWAVWSMMFSSWLFTAWFLCRFADWARPSALTRTYGLTWLWTLSWAMLVADTVFQTHLKLAGGYPVLFYSLSLFLATWFSYLELFSLPTKAKYCRRKMESSRRDSISSTPLLGSGSQEPPAASPDDQHGEDEQADERTSLLKKDKRTTFANYTHSQTDENEVAVVEEDNASEKKDSYVYGEEQDWSEYLPRWTWLLQLILIVPINVILLGQISLLLVSALHQTGSDGSSMFLVYIAMAVFSILMLSPTLPYLHRFTWQIPIFMLLVLVGTLIYNLLAFPFSENNRLKLFFQQEIDLDLGNNTVSLIGLPGYVQEAIDSLPSSSGQSLQCESAVPGNRQKCSWIGLPPRVVHARPQLPLTKQVRAWVNYNVTRVSSKNAARFTVMARESRACKLTFDSPIQSFMVHGSAPNDRRFPIVPEGGSKEIRLWSRTWNRAWIVDVEWEGPADQEDEMVDLEGKVVCLWSDDNREGVIPALDEVRHFAPGWVAVTKAGDGLVEGYKKFKI</sequence>
<evidence type="ECO:0000256" key="1">
    <source>
        <dbReference type="ARBA" id="ARBA00001947"/>
    </source>
</evidence>
<dbReference type="EC" id="3.4.-.-" evidence="15"/>
<feature type="transmembrane region" description="Helical" evidence="17">
    <location>
        <begin position="554"/>
        <end position="575"/>
    </location>
</feature>
<comment type="function">
    <text evidence="2">May be involved in vacuolar sorting and osmoregulation.</text>
</comment>
<evidence type="ECO:0000256" key="15">
    <source>
        <dbReference type="RuleBase" id="RU361240"/>
    </source>
</evidence>
<feature type="region of interest" description="Disordered" evidence="16">
    <location>
        <begin position="592"/>
        <end position="628"/>
    </location>
</feature>
<evidence type="ECO:0000256" key="6">
    <source>
        <dbReference type="ARBA" id="ARBA00022670"/>
    </source>
</evidence>
<evidence type="ECO:0000256" key="3">
    <source>
        <dbReference type="ARBA" id="ARBA00004128"/>
    </source>
</evidence>
<feature type="transmembrane region" description="Helical" evidence="17">
    <location>
        <begin position="402"/>
        <end position="425"/>
    </location>
</feature>
<dbReference type="GO" id="GO:0008235">
    <property type="term" value="F:metalloexopeptidase activity"/>
    <property type="evidence" value="ECO:0007669"/>
    <property type="project" value="InterPro"/>
</dbReference>
<gene>
    <name evidence="21" type="ORF">GJ744_006212</name>
</gene>
<dbReference type="GO" id="GO:0046872">
    <property type="term" value="F:metal ion binding"/>
    <property type="evidence" value="ECO:0007669"/>
    <property type="project" value="UniProtKB-KW"/>
</dbReference>
<evidence type="ECO:0000256" key="10">
    <source>
        <dbReference type="ARBA" id="ARBA00022833"/>
    </source>
</evidence>
<comment type="caution">
    <text evidence="21">The sequence shown here is derived from an EMBL/GenBank/DDBJ whole genome shotgun (WGS) entry which is preliminary data.</text>
</comment>
<feature type="transmembrane region" description="Helical" evidence="17">
    <location>
        <begin position="747"/>
        <end position="768"/>
    </location>
</feature>
<feature type="compositionally biased region" description="Basic and acidic residues" evidence="16">
    <location>
        <begin position="613"/>
        <end position="628"/>
    </location>
</feature>
<feature type="domain" description="Vacuolar membrane protease transmembrane" evidence="20">
    <location>
        <begin position="457"/>
        <end position="747"/>
    </location>
</feature>
<evidence type="ECO:0000256" key="2">
    <source>
        <dbReference type="ARBA" id="ARBA00003273"/>
    </source>
</evidence>
<dbReference type="Pfam" id="PF22250">
    <property type="entry name" value="PFF1_C"/>
    <property type="match status" value="1"/>
</dbReference>
<dbReference type="GO" id="GO:0005774">
    <property type="term" value="C:vacuolar membrane"/>
    <property type="evidence" value="ECO:0007669"/>
    <property type="project" value="UniProtKB-SubCell"/>
</dbReference>
<feature type="compositionally biased region" description="Polar residues" evidence="16">
    <location>
        <begin position="594"/>
        <end position="605"/>
    </location>
</feature>
<evidence type="ECO:0000256" key="17">
    <source>
        <dbReference type="SAM" id="Phobius"/>
    </source>
</evidence>
<evidence type="ECO:0000313" key="22">
    <source>
        <dbReference type="Proteomes" id="UP000606974"/>
    </source>
</evidence>
<dbReference type="InterPro" id="IPR053976">
    <property type="entry name" value="PFF1_TM"/>
</dbReference>
<dbReference type="PANTHER" id="PTHR12147">
    <property type="entry name" value="METALLOPEPTIDASE M28 FAMILY MEMBER"/>
    <property type="match status" value="1"/>
</dbReference>
<keyword evidence="13 17" id="KW-0472">Membrane</keyword>
<keyword evidence="22" id="KW-1185">Reference proteome</keyword>
<evidence type="ECO:0000256" key="9">
    <source>
        <dbReference type="ARBA" id="ARBA00022801"/>
    </source>
</evidence>